<evidence type="ECO:0000256" key="2">
    <source>
        <dbReference type="ARBA" id="ARBA00004651"/>
    </source>
</evidence>
<evidence type="ECO:0000256" key="7">
    <source>
        <dbReference type="ARBA" id="ARBA00022692"/>
    </source>
</evidence>
<dbReference type="PANTHER" id="PTHR44936:SF9">
    <property type="entry name" value="SENSOR PROTEIN CREC"/>
    <property type="match status" value="1"/>
</dbReference>
<keyword evidence="8 14" id="KW-0418">Kinase</keyword>
<dbReference type="SUPFAM" id="SSF55874">
    <property type="entry name" value="ATPase domain of HSP90 chaperone/DNA topoisomerase II/histidine kinase"/>
    <property type="match status" value="1"/>
</dbReference>
<dbReference type="InterPro" id="IPR004358">
    <property type="entry name" value="Sig_transdc_His_kin-like_C"/>
</dbReference>
<keyword evidence="7 12" id="KW-0812">Transmembrane</keyword>
<feature type="transmembrane region" description="Helical" evidence="12">
    <location>
        <begin position="12"/>
        <end position="37"/>
    </location>
</feature>
<dbReference type="Pfam" id="PF02518">
    <property type="entry name" value="HATPase_c"/>
    <property type="match status" value="1"/>
</dbReference>
<evidence type="ECO:0000256" key="10">
    <source>
        <dbReference type="ARBA" id="ARBA00023012"/>
    </source>
</evidence>
<dbReference type="Pfam" id="PF17203">
    <property type="entry name" value="sCache_3_2"/>
    <property type="match status" value="1"/>
</dbReference>
<dbReference type="SUPFAM" id="SSF103190">
    <property type="entry name" value="Sensory domain-like"/>
    <property type="match status" value="1"/>
</dbReference>
<accession>A0A379M4X3</accession>
<keyword evidence="5" id="KW-0597">Phosphoprotein</keyword>
<dbReference type="InterPro" id="IPR050980">
    <property type="entry name" value="2C_sensor_his_kinase"/>
</dbReference>
<dbReference type="GO" id="GO:0004673">
    <property type="term" value="F:protein histidine kinase activity"/>
    <property type="evidence" value="ECO:0007669"/>
    <property type="project" value="UniProtKB-EC"/>
</dbReference>
<evidence type="ECO:0000256" key="12">
    <source>
        <dbReference type="SAM" id="Phobius"/>
    </source>
</evidence>
<dbReference type="InterPro" id="IPR003594">
    <property type="entry name" value="HATPase_dom"/>
</dbReference>
<dbReference type="PRINTS" id="PR00344">
    <property type="entry name" value="BCTRLSENSOR"/>
</dbReference>
<evidence type="ECO:0000256" key="3">
    <source>
        <dbReference type="ARBA" id="ARBA00012438"/>
    </source>
</evidence>
<sequence length="526" mass="56285">MNRRQARPPMSVAGQLLILQSVVFTVVAIVAGALIVVDERRDADDATRRGVTDIAVTTAVFPEIAEGLLAPDPTATLQPRAEQIREATGVDFVVIVDPDGLRVTHPVPERIGLPYTGHIDEARSGQPFSETYTGSLGSSIRTIAPVYDDGTLVGFVSVGVTRERIAENFVRSLPGIVGLVAAGLVVTAAGGYLIARRLRRQTLGLDPDQLRRMYEHHDAVLHSIGEGLLVFGGAPGASPQVDVVNDEARRLLGLPPTGPVPFDALPETLRELATTGEARDEVHLTRDRTLVVNSDAVNWNERRIGTVVTLRDHTELRGVLGELDSVRGFAESLRAQAHESANRLHTIVTMVELGRTEDAVAFATQELAVSQHLIDRLTSAVHEPALSALLLGKIDEAAERGVELTVTDDTELGPVPSIPARDIVTLVGNLIDNAIDASHASDDPWVEVTVRRDDSSMIVEVADSGPGMSPEVLARAMQRGYSTKSEQRGLGLALVAQVVARHGGTLRTEPSLGSMIVAVIPLESRS</sequence>
<dbReference type="EC" id="2.7.13.3" evidence="3"/>
<evidence type="ECO:0000256" key="6">
    <source>
        <dbReference type="ARBA" id="ARBA00022679"/>
    </source>
</evidence>
<keyword evidence="15" id="KW-1185">Reference proteome</keyword>
<gene>
    <name evidence="14" type="primary">dcuS</name>
    <name evidence="14" type="ORF">NCTC13296_03550</name>
</gene>
<protein>
    <recommendedName>
        <fullName evidence="3">histidine kinase</fullName>
        <ecNumber evidence="3">2.7.13.3</ecNumber>
    </recommendedName>
</protein>
<reference evidence="14 15" key="1">
    <citation type="submission" date="2018-06" db="EMBL/GenBank/DDBJ databases">
        <authorList>
            <consortium name="Pathogen Informatics"/>
            <person name="Doyle S."/>
        </authorList>
    </citation>
    <scope>NUCLEOTIDE SEQUENCE [LARGE SCALE GENOMIC DNA]</scope>
    <source>
        <strain evidence="14 15">NCTC13296</strain>
    </source>
</reference>
<organism evidence="14 15">
    <name type="scientific">Rhodococcus gordoniae</name>
    <dbReference type="NCBI Taxonomy" id="223392"/>
    <lineage>
        <taxon>Bacteria</taxon>
        <taxon>Bacillati</taxon>
        <taxon>Actinomycetota</taxon>
        <taxon>Actinomycetes</taxon>
        <taxon>Mycobacteriales</taxon>
        <taxon>Nocardiaceae</taxon>
        <taxon>Rhodococcus</taxon>
    </lineage>
</organism>
<evidence type="ECO:0000256" key="4">
    <source>
        <dbReference type="ARBA" id="ARBA00022475"/>
    </source>
</evidence>
<dbReference type="Gene3D" id="3.30.450.20">
    <property type="entry name" value="PAS domain"/>
    <property type="match status" value="2"/>
</dbReference>
<proteinExistence type="predicted"/>
<dbReference type="PANTHER" id="PTHR44936">
    <property type="entry name" value="SENSOR PROTEIN CREC"/>
    <property type="match status" value="1"/>
</dbReference>
<dbReference type="PROSITE" id="PS50109">
    <property type="entry name" value="HIS_KIN"/>
    <property type="match status" value="1"/>
</dbReference>
<evidence type="ECO:0000313" key="15">
    <source>
        <dbReference type="Proteomes" id="UP000254569"/>
    </source>
</evidence>
<evidence type="ECO:0000256" key="11">
    <source>
        <dbReference type="ARBA" id="ARBA00023136"/>
    </source>
</evidence>
<comment type="catalytic activity">
    <reaction evidence="1">
        <text>ATP + protein L-histidine = ADP + protein N-phospho-L-histidine.</text>
        <dbReference type="EC" id="2.7.13.3"/>
    </reaction>
</comment>
<dbReference type="Proteomes" id="UP000254569">
    <property type="component" value="Unassembled WGS sequence"/>
</dbReference>
<evidence type="ECO:0000313" key="14">
    <source>
        <dbReference type="EMBL" id="SUE16663.1"/>
    </source>
</evidence>
<dbReference type="EMBL" id="UGVI01000001">
    <property type="protein sequence ID" value="SUE16663.1"/>
    <property type="molecule type" value="Genomic_DNA"/>
</dbReference>
<dbReference type="AlphaFoldDB" id="A0A379M4X3"/>
<dbReference type="GO" id="GO:0005886">
    <property type="term" value="C:plasma membrane"/>
    <property type="evidence" value="ECO:0007669"/>
    <property type="project" value="UniProtKB-SubCell"/>
</dbReference>
<evidence type="ECO:0000259" key="13">
    <source>
        <dbReference type="PROSITE" id="PS50109"/>
    </source>
</evidence>
<evidence type="ECO:0000256" key="9">
    <source>
        <dbReference type="ARBA" id="ARBA00022989"/>
    </source>
</evidence>
<dbReference type="SMART" id="SM00387">
    <property type="entry name" value="HATPase_c"/>
    <property type="match status" value="1"/>
</dbReference>
<keyword evidence="11 12" id="KW-0472">Membrane</keyword>
<dbReference type="GO" id="GO:0000160">
    <property type="term" value="P:phosphorelay signal transduction system"/>
    <property type="evidence" value="ECO:0007669"/>
    <property type="project" value="UniProtKB-KW"/>
</dbReference>
<dbReference type="InterPro" id="IPR036890">
    <property type="entry name" value="HATPase_C_sf"/>
</dbReference>
<dbReference type="InterPro" id="IPR033463">
    <property type="entry name" value="sCache_3"/>
</dbReference>
<evidence type="ECO:0000256" key="5">
    <source>
        <dbReference type="ARBA" id="ARBA00022553"/>
    </source>
</evidence>
<feature type="domain" description="Histidine kinase" evidence="13">
    <location>
        <begin position="307"/>
        <end position="524"/>
    </location>
</feature>
<dbReference type="InterPro" id="IPR005467">
    <property type="entry name" value="His_kinase_dom"/>
</dbReference>
<comment type="subcellular location">
    <subcellularLocation>
        <location evidence="2">Cell membrane</location>
        <topology evidence="2">Multi-pass membrane protein</topology>
    </subcellularLocation>
</comment>
<name>A0A379M4X3_9NOCA</name>
<keyword evidence="4" id="KW-1003">Cell membrane</keyword>
<keyword evidence="6 14" id="KW-0808">Transferase</keyword>
<evidence type="ECO:0000256" key="1">
    <source>
        <dbReference type="ARBA" id="ARBA00000085"/>
    </source>
</evidence>
<dbReference type="Gene3D" id="3.30.565.10">
    <property type="entry name" value="Histidine kinase-like ATPase, C-terminal domain"/>
    <property type="match status" value="1"/>
</dbReference>
<keyword evidence="9 12" id="KW-1133">Transmembrane helix</keyword>
<feature type="transmembrane region" description="Helical" evidence="12">
    <location>
        <begin position="176"/>
        <end position="195"/>
    </location>
</feature>
<dbReference type="InterPro" id="IPR029151">
    <property type="entry name" value="Sensor-like_sf"/>
</dbReference>
<keyword evidence="10" id="KW-0902">Two-component regulatory system</keyword>
<evidence type="ECO:0000256" key="8">
    <source>
        <dbReference type="ARBA" id="ARBA00022777"/>
    </source>
</evidence>